<sequence length="83" mass="8896">MVLGSVESGVEDLMDDLAEKICDLMEYGFELHIGGSVGDNGGHLGCLVVVFGSRDDGEVANLFGDGDEDMVGKSQSEEERQER</sequence>
<keyword evidence="3" id="KW-1185">Reference proteome</keyword>
<dbReference type="Proteomes" id="UP001459277">
    <property type="component" value="Unassembled WGS sequence"/>
</dbReference>
<evidence type="ECO:0000313" key="2">
    <source>
        <dbReference type="EMBL" id="KAK9988834.1"/>
    </source>
</evidence>
<dbReference type="EMBL" id="JAZDWU010000010">
    <property type="protein sequence ID" value="KAK9988834.1"/>
    <property type="molecule type" value="Genomic_DNA"/>
</dbReference>
<organism evidence="2 3">
    <name type="scientific">Lithocarpus litseifolius</name>
    <dbReference type="NCBI Taxonomy" id="425828"/>
    <lineage>
        <taxon>Eukaryota</taxon>
        <taxon>Viridiplantae</taxon>
        <taxon>Streptophyta</taxon>
        <taxon>Embryophyta</taxon>
        <taxon>Tracheophyta</taxon>
        <taxon>Spermatophyta</taxon>
        <taxon>Magnoliopsida</taxon>
        <taxon>eudicotyledons</taxon>
        <taxon>Gunneridae</taxon>
        <taxon>Pentapetalae</taxon>
        <taxon>rosids</taxon>
        <taxon>fabids</taxon>
        <taxon>Fagales</taxon>
        <taxon>Fagaceae</taxon>
        <taxon>Lithocarpus</taxon>
    </lineage>
</organism>
<protein>
    <submittedName>
        <fullName evidence="2">Uncharacterized protein</fullName>
    </submittedName>
</protein>
<accession>A0AAW2BVK7</accession>
<name>A0AAW2BVK7_9ROSI</name>
<evidence type="ECO:0000313" key="3">
    <source>
        <dbReference type="Proteomes" id="UP001459277"/>
    </source>
</evidence>
<reference evidence="2 3" key="1">
    <citation type="submission" date="2024-01" db="EMBL/GenBank/DDBJ databases">
        <title>A telomere-to-telomere, gap-free genome of sweet tea (Lithocarpus litseifolius).</title>
        <authorList>
            <person name="Zhou J."/>
        </authorList>
    </citation>
    <scope>NUCLEOTIDE SEQUENCE [LARGE SCALE GENOMIC DNA]</scope>
    <source>
        <strain evidence="2">Zhou-2022a</strain>
        <tissue evidence="2">Leaf</tissue>
    </source>
</reference>
<dbReference type="AlphaFoldDB" id="A0AAW2BVK7"/>
<proteinExistence type="predicted"/>
<feature type="region of interest" description="Disordered" evidence="1">
    <location>
        <begin position="62"/>
        <end position="83"/>
    </location>
</feature>
<comment type="caution">
    <text evidence="2">The sequence shown here is derived from an EMBL/GenBank/DDBJ whole genome shotgun (WGS) entry which is preliminary data.</text>
</comment>
<evidence type="ECO:0000256" key="1">
    <source>
        <dbReference type="SAM" id="MobiDB-lite"/>
    </source>
</evidence>
<gene>
    <name evidence="2" type="ORF">SO802_029073</name>
</gene>